<reference evidence="1" key="1">
    <citation type="submission" date="2014-09" db="EMBL/GenBank/DDBJ databases">
        <authorList>
            <person name="Magalhaes I.L.F."/>
            <person name="Oliveira U."/>
            <person name="Santos F.R."/>
            <person name="Vidigal T.H.D.A."/>
            <person name="Brescovit A.D."/>
            <person name="Santos A.J."/>
        </authorList>
    </citation>
    <scope>NUCLEOTIDE SEQUENCE</scope>
    <source>
        <tissue evidence="1">Shoot tissue taken approximately 20 cm above the soil surface</tissue>
    </source>
</reference>
<evidence type="ECO:0000313" key="1">
    <source>
        <dbReference type="EMBL" id="JAE02341.1"/>
    </source>
</evidence>
<proteinExistence type="predicted"/>
<dbReference type="EMBL" id="GBRH01195555">
    <property type="protein sequence ID" value="JAE02341.1"/>
    <property type="molecule type" value="Transcribed_RNA"/>
</dbReference>
<dbReference type="AlphaFoldDB" id="A0A0A9EWS9"/>
<name>A0A0A9EWS9_ARUDO</name>
<accession>A0A0A9EWS9</accession>
<sequence length="22" mass="2625">MSIVNQLVFLFFCPHPFFLLVI</sequence>
<organism evidence="1">
    <name type="scientific">Arundo donax</name>
    <name type="common">Giant reed</name>
    <name type="synonym">Donax arundinaceus</name>
    <dbReference type="NCBI Taxonomy" id="35708"/>
    <lineage>
        <taxon>Eukaryota</taxon>
        <taxon>Viridiplantae</taxon>
        <taxon>Streptophyta</taxon>
        <taxon>Embryophyta</taxon>
        <taxon>Tracheophyta</taxon>
        <taxon>Spermatophyta</taxon>
        <taxon>Magnoliopsida</taxon>
        <taxon>Liliopsida</taxon>
        <taxon>Poales</taxon>
        <taxon>Poaceae</taxon>
        <taxon>PACMAD clade</taxon>
        <taxon>Arundinoideae</taxon>
        <taxon>Arundineae</taxon>
        <taxon>Arundo</taxon>
    </lineage>
</organism>
<protein>
    <submittedName>
        <fullName evidence="1">Uncharacterized protein</fullName>
    </submittedName>
</protein>
<reference evidence="1" key="2">
    <citation type="journal article" date="2015" name="Data Brief">
        <title>Shoot transcriptome of the giant reed, Arundo donax.</title>
        <authorList>
            <person name="Barrero R.A."/>
            <person name="Guerrero F.D."/>
            <person name="Moolhuijzen P."/>
            <person name="Goolsby J.A."/>
            <person name="Tidwell J."/>
            <person name="Bellgard S.E."/>
            <person name="Bellgard M.I."/>
        </authorList>
    </citation>
    <scope>NUCLEOTIDE SEQUENCE</scope>
    <source>
        <tissue evidence="1">Shoot tissue taken approximately 20 cm above the soil surface</tissue>
    </source>
</reference>